<proteinExistence type="predicted"/>
<dbReference type="OrthoDB" id="290902at2"/>
<evidence type="ECO:0000313" key="2">
    <source>
        <dbReference type="EMBL" id="QDU19861.1"/>
    </source>
</evidence>
<dbReference type="KEGG" id="uli:ETAA1_17990"/>
<evidence type="ECO:0000313" key="3">
    <source>
        <dbReference type="Proteomes" id="UP000319576"/>
    </source>
</evidence>
<sequence>MTRLQQELAQRLRLAAGDSGDRRVVYRTEYLGYLPFGQYHWVLVGDEDVSSACPEGWEWSDLEALADAGVLARVSLWVNPQDDSDRESQYDVAASPAEPSAAPDPARL</sequence>
<feature type="region of interest" description="Disordered" evidence="1">
    <location>
        <begin position="81"/>
        <end position="108"/>
    </location>
</feature>
<dbReference type="AlphaFoldDB" id="A0A517XQT9"/>
<evidence type="ECO:0000256" key="1">
    <source>
        <dbReference type="SAM" id="MobiDB-lite"/>
    </source>
</evidence>
<name>A0A517XQT9_9BACT</name>
<dbReference type="Proteomes" id="UP000319576">
    <property type="component" value="Chromosome"/>
</dbReference>
<protein>
    <submittedName>
        <fullName evidence="2">Uncharacterized protein</fullName>
    </submittedName>
</protein>
<dbReference type="RefSeq" id="WP_145236474.1">
    <property type="nucleotide sequence ID" value="NZ_CP036273.1"/>
</dbReference>
<reference evidence="2 3" key="1">
    <citation type="submission" date="2019-02" db="EMBL/GenBank/DDBJ databases">
        <title>Deep-cultivation of Planctomycetes and their phenomic and genomic characterization uncovers novel biology.</title>
        <authorList>
            <person name="Wiegand S."/>
            <person name="Jogler M."/>
            <person name="Boedeker C."/>
            <person name="Pinto D."/>
            <person name="Vollmers J."/>
            <person name="Rivas-Marin E."/>
            <person name="Kohn T."/>
            <person name="Peeters S.H."/>
            <person name="Heuer A."/>
            <person name="Rast P."/>
            <person name="Oberbeckmann S."/>
            <person name="Bunk B."/>
            <person name="Jeske O."/>
            <person name="Meyerdierks A."/>
            <person name="Storesund J.E."/>
            <person name="Kallscheuer N."/>
            <person name="Luecker S."/>
            <person name="Lage O.M."/>
            <person name="Pohl T."/>
            <person name="Merkel B.J."/>
            <person name="Hornburger P."/>
            <person name="Mueller R.-W."/>
            <person name="Bruemmer F."/>
            <person name="Labrenz M."/>
            <person name="Spormann A.M."/>
            <person name="Op den Camp H."/>
            <person name="Overmann J."/>
            <person name="Amann R."/>
            <person name="Jetten M.S.M."/>
            <person name="Mascher T."/>
            <person name="Medema M.H."/>
            <person name="Devos D.P."/>
            <person name="Kaster A.-K."/>
            <person name="Ovreas L."/>
            <person name="Rohde M."/>
            <person name="Galperin M.Y."/>
            <person name="Jogler C."/>
        </authorList>
    </citation>
    <scope>NUCLEOTIDE SEQUENCE [LARGE SCALE GENOMIC DNA]</scope>
    <source>
        <strain evidence="2 3">ETA_A1</strain>
    </source>
</reference>
<gene>
    <name evidence="2" type="ORF">ETAA1_17990</name>
</gene>
<accession>A0A517XQT9</accession>
<dbReference type="EMBL" id="CP036273">
    <property type="protein sequence ID" value="QDU19861.1"/>
    <property type="molecule type" value="Genomic_DNA"/>
</dbReference>
<feature type="compositionally biased region" description="Low complexity" evidence="1">
    <location>
        <begin position="93"/>
        <end position="108"/>
    </location>
</feature>
<keyword evidence="3" id="KW-1185">Reference proteome</keyword>
<organism evidence="2 3">
    <name type="scientific">Urbifossiella limnaea</name>
    <dbReference type="NCBI Taxonomy" id="2528023"/>
    <lineage>
        <taxon>Bacteria</taxon>
        <taxon>Pseudomonadati</taxon>
        <taxon>Planctomycetota</taxon>
        <taxon>Planctomycetia</taxon>
        <taxon>Gemmatales</taxon>
        <taxon>Gemmataceae</taxon>
        <taxon>Urbifossiella</taxon>
    </lineage>
</organism>